<dbReference type="PANTHER" id="PTHR35179:SF2">
    <property type="entry name" value="START DOMAIN-CONTAINING PROTEIN"/>
    <property type="match status" value="1"/>
</dbReference>
<feature type="coiled-coil region" evidence="1">
    <location>
        <begin position="183"/>
        <end position="210"/>
    </location>
</feature>
<accession>A0ABP0B9P3</accession>
<reference evidence="2 3" key="1">
    <citation type="submission" date="2024-01" db="EMBL/GenBank/DDBJ databases">
        <authorList>
            <person name="Allen C."/>
            <person name="Tagirdzhanova G."/>
        </authorList>
    </citation>
    <scope>NUCLEOTIDE SEQUENCE [LARGE SCALE GENOMIC DNA]</scope>
</reference>
<organism evidence="2 3">
    <name type="scientific">Sporothrix bragantina</name>
    <dbReference type="NCBI Taxonomy" id="671064"/>
    <lineage>
        <taxon>Eukaryota</taxon>
        <taxon>Fungi</taxon>
        <taxon>Dikarya</taxon>
        <taxon>Ascomycota</taxon>
        <taxon>Pezizomycotina</taxon>
        <taxon>Sordariomycetes</taxon>
        <taxon>Sordariomycetidae</taxon>
        <taxon>Ophiostomatales</taxon>
        <taxon>Ophiostomataceae</taxon>
        <taxon>Sporothrix</taxon>
    </lineage>
</organism>
<evidence type="ECO:0000313" key="2">
    <source>
        <dbReference type="EMBL" id="CAK7216197.1"/>
    </source>
</evidence>
<keyword evidence="1" id="KW-0175">Coiled coil</keyword>
<proteinExistence type="predicted"/>
<dbReference type="Proteomes" id="UP001642406">
    <property type="component" value="Unassembled WGS sequence"/>
</dbReference>
<dbReference type="EMBL" id="CAWUHC010000017">
    <property type="protein sequence ID" value="CAK7216197.1"/>
    <property type="molecule type" value="Genomic_DNA"/>
</dbReference>
<evidence type="ECO:0000313" key="3">
    <source>
        <dbReference type="Proteomes" id="UP001642406"/>
    </source>
</evidence>
<keyword evidence="3" id="KW-1185">Reference proteome</keyword>
<gene>
    <name evidence="2" type="ORF">SBRCBS47491_002740</name>
</gene>
<protein>
    <submittedName>
        <fullName evidence="2">Uncharacterized protein</fullName>
    </submittedName>
</protein>
<comment type="caution">
    <text evidence="2">The sequence shown here is derived from an EMBL/GenBank/DDBJ whole genome shotgun (WGS) entry which is preliminary data.</text>
</comment>
<sequence>MQHATHKARTSLFFEHWSSKGRESFSIDLEVNNTTVIFCRKDRATKEYIGPNDFQGYGHEFEKAYTSETTPNSTGHHRIITYQFGGMRYLVRYETDGYVDDTAATATQSGKINDSDDLASLLSSLSLTLAGSSSAQKSTLEMKTRAAHRRLALTEVASQLWFSQTPKLVRAYHDQGVFQDPIVEDVTDDIEKLEDTHQEQLRKLAALIGRILQN</sequence>
<evidence type="ECO:0000256" key="1">
    <source>
        <dbReference type="SAM" id="Coils"/>
    </source>
</evidence>
<name>A0ABP0B9P3_9PEZI</name>
<dbReference type="PANTHER" id="PTHR35179">
    <property type="entry name" value="PROTEIN CBG02620"/>
    <property type="match status" value="1"/>
</dbReference>